<evidence type="ECO:0000313" key="1">
    <source>
        <dbReference type="EMBL" id="KAB5882692.1"/>
    </source>
</evidence>
<dbReference type="AlphaFoldDB" id="A0A7J5N5P3"/>
<sequence>MIMLGTSATIGSRTPANPRIFRITITVTQADIDAERAEASKEYAKGRSRVAAPDTYGDNHLEILAPCTAKSQKT</sequence>
<name>A0A7J5N5P3_BIFAD</name>
<organism evidence="1 2">
    <name type="scientific">Bifidobacterium adolescentis</name>
    <dbReference type="NCBI Taxonomy" id="1680"/>
    <lineage>
        <taxon>Bacteria</taxon>
        <taxon>Bacillati</taxon>
        <taxon>Actinomycetota</taxon>
        <taxon>Actinomycetes</taxon>
        <taxon>Bifidobacteriales</taxon>
        <taxon>Bifidobacteriaceae</taxon>
        <taxon>Bifidobacterium</taxon>
    </lineage>
</organism>
<gene>
    <name evidence="1" type="ORF">GA629_10360</name>
</gene>
<dbReference type="EMBL" id="WDIP01000018">
    <property type="protein sequence ID" value="KAB5882692.1"/>
    <property type="molecule type" value="Genomic_DNA"/>
</dbReference>
<evidence type="ECO:0000313" key="2">
    <source>
        <dbReference type="Proteomes" id="UP000470200"/>
    </source>
</evidence>
<protein>
    <submittedName>
        <fullName evidence="1">Uncharacterized protein</fullName>
    </submittedName>
</protein>
<accession>A0A7J5N5P3</accession>
<comment type="caution">
    <text evidence="1">The sequence shown here is derived from an EMBL/GenBank/DDBJ whole genome shotgun (WGS) entry which is preliminary data.</text>
</comment>
<dbReference type="Proteomes" id="UP000470200">
    <property type="component" value="Unassembled WGS sequence"/>
</dbReference>
<proteinExistence type="predicted"/>
<reference evidence="1 2" key="1">
    <citation type="journal article" date="2019" name="Nat. Med.">
        <title>A library of human gut bacterial isolates paired with longitudinal multiomics data enables mechanistic microbiome research.</title>
        <authorList>
            <person name="Poyet M."/>
            <person name="Groussin M."/>
            <person name="Gibbons S.M."/>
            <person name="Avila-Pacheco J."/>
            <person name="Jiang X."/>
            <person name="Kearney S.M."/>
            <person name="Perrotta A.R."/>
            <person name="Berdy B."/>
            <person name="Zhao S."/>
            <person name="Lieberman T.D."/>
            <person name="Swanson P.K."/>
            <person name="Smith M."/>
            <person name="Roesemann S."/>
            <person name="Alexander J.E."/>
            <person name="Rich S.A."/>
            <person name="Livny J."/>
            <person name="Vlamakis H."/>
            <person name="Clish C."/>
            <person name="Bullock K."/>
            <person name="Deik A."/>
            <person name="Scott J."/>
            <person name="Pierce K.A."/>
            <person name="Xavier R.J."/>
            <person name="Alm E.J."/>
        </authorList>
    </citation>
    <scope>NUCLEOTIDE SEQUENCE [LARGE SCALE GENOMIC DNA]</scope>
    <source>
        <strain evidence="1 2">BIOML-A105</strain>
    </source>
</reference>